<organism evidence="1 2">
    <name type="scientific">Peribacillus frigoritolerans</name>
    <dbReference type="NCBI Taxonomy" id="450367"/>
    <lineage>
        <taxon>Bacteria</taxon>
        <taxon>Bacillati</taxon>
        <taxon>Bacillota</taxon>
        <taxon>Bacilli</taxon>
        <taxon>Bacillales</taxon>
        <taxon>Bacillaceae</taxon>
        <taxon>Peribacillus</taxon>
    </lineage>
</organism>
<reference evidence="1" key="1">
    <citation type="submission" date="2021-04" db="EMBL/GenBank/DDBJ databases">
        <title>Whole genome sequencing of Enterococci isolates from hospitalized patients.</title>
        <authorList>
            <person name="Ogoti B.M."/>
            <person name="Onyambu F.G."/>
        </authorList>
    </citation>
    <scope>NUCLEOTIDE SEQUENCE</scope>
    <source>
        <strain evidence="1">242</strain>
    </source>
</reference>
<dbReference type="EMBL" id="JAGTPW010000046">
    <property type="protein sequence ID" value="MBR8645633.1"/>
    <property type="molecule type" value="Genomic_DNA"/>
</dbReference>
<accession>A0A941J392</accession>
<protein>
    <submittedName>
        <fullName evidence="1">Uncharacterized protein</fullName>
    </submittedName>
</protein>
<comment type="caution">
    <text evidence="1">The sequence shown here is derived from an EMBL/GenBank/DDBJ whole genome shotgun (WGS) entry which is preliminary data.</text>
</comment>
<evidence type="ECO:0000313" key="1">
    <source>
        <dbReference type="EMBL" id="MBR8645633.1"/>
    </source>
</evidence>
<dbReference type="Proteomes" id="UP000680045">
    <property type="component" value="Unassembled WGS sequence"/>
</dbReference>
<evidence type="ECO:0000313" key="2">
    <source>
        <dbReference type="Proteomes" id="UP000680045"/>
    </source>
</evidence>
<gene>
    <name evidence="1" type="ORF">KEH51_21340</name>
</gene>
<name>A0A941J392_9BACI</name>
<proteinExistence type="predicted"/>
<dbReference type="AlphaFoldDB" id="A0A941J392"/>
<sequence length="53" mass="5951">MNTLLEVRSPAYYACKANVLENLEVKLNRGNIRKVLVIHGQKSGKLLNPSFLP</sequence>